<proteinExistence type="inferred from homology"/>
<feature type="transmembrane region" description="Helical" evidence="6">
    <location>
        <begin position="127"/>
        <end position="145"/>
    </location>
</feature>
<keyword evidence="5 6" id="KW-0472">Membrane</keyword>
<feature type="transmembrane region" description="Helical" evidence="6">
    <location>
        <begin position="69"/>
        <end position="88"/>
    </location>
</feature>
<dbReference type="Pfam" id="PF00892">
    <property type="entry name" value="EamA"/>
    <property type="match status" value="2"/>
</dbReference>
<evidence type="ECO:0000313" key="9">
    <source>
        <dbReference type="Proteomes" id="UP000266385"/>
    </source>
</evidence>
<organism evidence="8 9">
    <name type="scientific">Henriciella mobilis</name>
    <dbReference type="NCBI Taxonomy" id="2305467"/>
    <lineage>
        <taxon>Bacteria</taxon>
        <taxon>Pseudomonadati</taxon>
        <taxon>Pseudomonadota</taxon>
        <taxon>Alphaproteobacteria</taxon>
        <taxon>Hyphomonadales</taxon>
        <taxon>Hyphomonadaceae</taxon>
        <taxon>Henriciella</taxon>
    </lineage>
</organism>
<evidence type="ECO:0000256" key="3">
    <source>
        <dbReference type="ARBA" id="ARBA00022692"/>
    </source>
</evidence>
<comment type="subcellular location">
    <subcellularLocation>
        <location evidence="1">Membrane</location>
        <topology evidence="1">Multi-pass membrane protein</topology>
    </subcellularLocation>
</comment>
<feature type="transmembrane region" description="Helical" evidence="6">
    <location>
        <begin position="157"/>
        <end position="176"/>
    </location>
</feature>
<feature type="transmembrane region" description="Helical" evidence="6">
    <location>
        <begin position="274"/>
        <end position="290"/>
    </location>
</feature>
<evidence type="ECO:0000256" key="1">
    <source>
        <dbReference type="ARBA" id="ARBA00004141"/>
    </source>
</evidence>
<dbReference type="Proteomes" id="UP000266385">
    <property type="component" value="Unassembled WGS sequence"/>
</dbReference>
<dbReference type="GO" id="GO:0016020">
    <property type="term" value="C:membrane"/>
    <property type="evidence" value="ECO:0007669"/>
    <property type="project" value="UniProtKB-SubCell"/>
</dbReference>
<feature type="transmembrane region" description="Helical" evidence="6">
    <location>
        <begin position="100"/>
        <end position="120"/>
    </location>
</feature>
<feature type="transmembrane region" description="Helical" evidence="6">
    <location>
        <begin position="35"/>
        <end position="57"/>
    </location>
</feature>
<feature type="domain" description="EamA" evidence="7">
    <location>
        <begin position="12"/>
        <end position="144"/>
    </location>
</feature>
<dbReference type="EMBL" id="QWFX01000006">
    <property type="protein sequence ID" value="RIJ30189.1"/>
    <property type="molecule type" value="Genomic_DNA"/>
</dbReference>
<comment type="caution">
    <text evidence="8">The sequence shown here is derived from an EMBL/GenBank/DDBJ whole genome shotgun (WGS) entry which is preliminary data.</text>
</comment>
<dbReference type="SUPFAM" id="SSF103481">
    <property type="entry name" value="Multidrug resistance efflux transporter EmrE"/>
    <property type="match status" value="2"/>
</dbReference>
<dbReference type="AlphaFoldDB" id="A0A399RKB2"/>
<reference evidence="8 9" key="1">
    <citation type="submission" date="2018-08" db="EMBL/GenBank/DDBJ databases">
        <title>Henriciella mobilis sp. nov., isolated from seawater.</title>
        <authorList>
            <person name="Cheng H."/>
            <person name="Wu Y.-H."/>
            <person name="Xu X.-W."/>
            <person name="Guo L.-L."/>
        </authorList>
    </citation>
    <scope>NUCLEOTIDE SEQUENCE [LARGE SCALE GENOMIC DNA]</scope>
    <source>
        <strain evidence="8 9">JN25</strain>
    </source>
</reference>
<dbReference type="InterPro" id="IPR000620">
    <property type="entry name" value="EamA_dom"/>
</dbReference>
<evidence type="ECO:0000256" key="5">
    <source>
        <dbReference type="ARBA" id="ARBA00023136"/>
    </source>
</evidence>
<feature type="transmembrane region" description="Helical" evidence="6">
    <location>
        <begin position="218"/>
        <end position="241"/>
    </location>
</feature>
<evidence type="ECO:0000256" key="6">
    <source>
        <dbReference type="SAM" id="Phobius"/>
    </source>
</evidence>
<dbReference type="RefSeq" id="WP_119375508.1">
    <property type="nucleotide sequence ID" value="NZ_QWFX01000006.1"/>
</dbReference>
<feature type="transmembrane region" description="Helical" evidence="6">
    <location>
        <begin position="183"/>
        <end position="206"/>
    </location>
</feature>
<feature type="transmembrane region" description="Helical" evidence="6">
    <location>
        <begin position="248"/>
        <end position="268"/>
    </location>
</feature>
<dbReference type="PANTHER" id="PTHR32322">
    <property type="entry name" value="INNER MEMBRANE TRANSPORTER"/>
    <property type="match status" value="1"/>
</dbReference>
<accession>A0A399RKB2</accession>
<dbReference type="PANTHER" id="PTHR32322:SF2">
    <property type="entry name" value="EAMA DOMAIN-CONTAINING PROTEIN"/>
    <property type="match status" value="1"/>
</dbReference>
<dbReference type="OrthoDB" id="9810556at2"/>
<protein>
    <submittedName>
        <fullName evidence="8">DMT family transporter</fullName>
    </submittedName>
</protein>
<name>A0A399RKB2_9PROT</name>
<dbReference type="InterPro" id="IPR037185">
    <property type="entry name" value="EmrE-like"/>
</dbReference>
<gene>
    <name evidence="8" type="ORF">D1223_05945</name>
</gene>
<feature type="domain" description="EamA" evidence="7">
    <location>
        <begin position="160"/>
        <end position="289"/>
    </location>
</feature>
<evidence type="ECO:0000259" key="7">
    <source>
        <dbReference type="Pfam" id="PF00892"/>
    </source>
</evidence>
<comment type="similarity">
    <text evidence="2">Belongs to the EamA transporter family.</text>
</comment>
<evidence type="ECO:0000256" key="2">
    <source>
        <dbReference type="ARBA" id="ARBA00007362"/>
    </source>
</evidence>
<sequence length="301" mass="31668">MDTQRSPAEWALFLLLSSCWAGAFAMTKVAVEDLPVSVIIPGRLGCGAAVLWIAMLARGERLPPFSNRPAWLSIIGLGTIGTAMPFYLITMGQTTIDSSLAALLISAAPLFTAILAHLYFRDEQLTGFKVIGLLAGFAGVVLLIGPDALKGLGNADLVAQLLVLGGALCYSINGIIARQAPRLAPTVMPVGFVTVAALCSVPMLFWTDWSTVTLTPESAAAVIGLGAVSTGLAGIILIFLVSRTSATFIALTGYVIPILSAIIGFFAFQEVQSWSALGAFVLILSGVWFSQRQRRRAPGQA</sequence>
<dbReference type="InterPro" id="IPR050638">
    <property type="entry name" value="AA-Vitamin_Transporters"/>
</dbReference>
<evidence type="ECO:0000256" key="4">
    <source>
        <dbReference type="ARBA" id="ARBA00022989"/>
    </source>
</evidence>
<evidence type="ECO:0000313" key="8">
    <source>
        <dbReference type="EMBL" id="RIJ30189.1"/>
    </source>
</evidence>
<keyword evidence="4 6" id="KW-1133">Transmembrane helix</keyword>
<keyword evidence="9" id="KW-1185">Reference proteome</keyword>
<keyword evidence="3 6" id="KW-0812">Transmembrane</keyword>